<accession>A0AA35D7Z7</accession>
<dbReference type="Proteomes" id="UP000834458">
    <property type="component" value="Unassembled WGS sequence"/>
</dbReference>
<organism evidence="1 2">
    <name type="scientific">Comamonas aquatica</name>
    <dbReference type="NCBI Taxonomy" id="225991"/>
    <lineage>
        <taxon>Bacteria</taxon>
        <taxon>Pseudomonadati</taxon>
        <taxon>Pseudomonadota</taxon>
        <taxon>Betaproteobacteria</taxon>
        <taxon>Burkholderiales</taxon>
        <taxon>Comamonadaceae</taxon>
        <taxon>Comamonas</taxon>
    </lineage>
</organism>
<proteinExistence type="predicted"/>
<dbReference type="AlphaFoldDB" id="A0AA35D7Z7"/>
<reference evidence="1" key="1">
    <citation type="submission" date="2020-05" db="EMBL/GenBank/DDBJ databases">
        <authorList>
            <person name="Delgado-Blas J."/>
        </authorList>
    </citation>
    <scope>NUCLEOTIDE SEQUENCE</scope>
    <source>
        <strain evidence="1">BB1454</strain>
    </source>
</reference>
<name>A0AA35D7Z7_9BURK</name>
<evidence type="ECO:0000313" key="2">
    <source>
        <dbReference type="Proteomes" id="UP000834458"/>
    </source>
</evidence>
<comment type="caution">
    <text evidence="1">The sequence shown here is derived from an EMBL/GenBank/DDBJ whole genome shotgun (WGS) entry which is preliminary data.</text>
</comment>
<dbReference type="EMBL" id="CAHPSC010000030">
    <property type="protein sequence ID" value="CAB5694376.1"/>
    <property type="molecule type" value="Genomic_DNA"/>
</dbReference>
<protein>
    <submittedName>
        <fullName evidence="1">Uncharacterized protein</fullName>
    </submittedName>
</protein>
<sequence length="49" mass="5351">MGAITGNETSGSTGRRVYTHLDMEDLQKAIQTLSCRSITLPQGLADTRR</sequence>
<gene>
    <name evidence="1" type="ORF">GHA_02261</name>
</gene>
<evidence type="ECO:0000313" key="1">
    <source>
        <dbReference type="EMBL" id="CAB5694376.1"/>
    </source>
</evidence>